<dbReference type="InterPro" id="IPR013087">
    <property type="entry name" value="Znf_C2H2_type"/>
</dbReference>
<dbReference type="SMART" id="SM00249">
    <property type="entry name" value="PHD"/>
    <property type="match status" value="1"/>
</dbReference>
<keyword evidence="8" id="KW-1185">Reference proteome</keyword>
<feature type="region of interest" description="Disordered" evidence="4">
    <location>
        <begin position="490"/>
        <end position="551"/>
    </location>
</feature>
<dbReference type="AlphaFoldDB" id="A0A8H7AMS3"/>
<dbReference type="PANTHER" id="PTHR35391">
    <property type="entry name" value="C2H2-TYPE DOMAIN-CONTAINING PROTEIN-RELATED"/>
    <property type="match status" value="1"/>
</dbReference>
<feature type="compositionally biased region" description="Low complexity" evidence="4">
    <location>
        <begin position="316"/>
        <end position="326"/>
    </location>
</feature>
<dbReference type="OrthoDB" id="4120942at2759"/>
<dbReference type="SUPFAM" id="SSF57903">
    <property type="entry name" value="FYVE/PHD zinc finger"/>
    <property type="match status" value="1"/>
</dbReference>
<dbReference type="Pfam" id="PF00628">
    <property type="entry name" value="PHD"/>
    <property type="match status" value="1"/>
</dbReference>
<dbReference type="InterPro" id="IPR009057">
    <property type="entry name" value="Homeodomain-like_sf"/>
</dbReference>
<reference evidence="7" key="1">
    <citation type="submission" date="2020-02" db="EMBL/GenBank/DDBJ databases">
        <authorList>
            <person name="Palmer J.M."/>
        </authorList>
    </citation>
    <scope>NUCLEOTIDE SEQUENCE</scope>
    <source>
        <strain evidence="7">EPUS1.4</strain>
        <tissue evidence="7">Thallus</tissue>
    </source>
</reference>
<evidence type="ECO:0000256" key="2">
    <source>
        <dbReference type="ARBA" id="ARBA00022771"/>
    </source>
</evidence>
<dbReference type="GO" id="GO:0008270">
    <property type="term" value="F:zinc ion binding"/>
    <property type="evidence" value="ECO:0007669"/>
    <property type="project" value="UniProtKB-KW"/>
</dbReference>
<evidence type="ECO:0000313" key="8">
    <source>
        <dbReference type="Proteomes" id="UP000606974"/>
    </source>
</evidence>
<evidence type="ECO:0000259" key="5">
    <source>
        <dbReference type="SMART" id="SM00249"/>
    </source>
</evidence>
<evidence type="ECO:0000259" key="6">
    <source>
        <dbReference type="SMART" id="SM00355"/>
    </source>
</evidence>
<evidence type="ECO:0000256" key="4">
    <source>
        <dbReference type="SAM" id="MobiDB-lite"/>
    </source>
</evidence>
<dbReference type="InterPro" id="IPR058925">
    <property type="entry name" value="zf-C2H2_AcuF"/>
</dbReference>
<keyword evidence="3" id="KW-0862">Zinc</keyword>
<dbReference type="InterPro" id="IPR011011">
    <property type="entry name" value="Znf_FYVE_PHD"/>
</dbReference>
<proteinExistence type="predicted"/>
<feature type="compositionally biased region" description="Low complexity" evidence="4">
    <location>
        <begin position="524"/>
        <end position="535"/>
    </location>
</feature>
<dbReference type="Gene3D" id="3.30.40.10">
    <property type="entry name" value="Zinc/RING finger domain, C3HC4 (zinc finger)"/>
    <property type="match status" value="1"/>
</dbReference>
<name>A0A8H7AMS3_9EURO</name>
<dbReference type="SMART" id="SM00355">
    <property type="entry name" value="ZnF_C2H2"/>
    <property type="match status" value="2"/>
</dbReference>
<organism evidence="7 8">
    <name type="scientific">Endocarpon pusillum</name>
    <dbReference type="NCBI Taxonomy" id="364733"/>
    <lineage>
        <taxon>Eukaryota</taxon>
        <taxon>Fungi</taxon>
        <taxon>Dikarya</taxon>
        <taxon>Ascomycota</taxon>
        <taxon>Pezizomycotina</taxon>
        <taxon>Eurotiomycetes</taxon>
        <taxon>Chaetothyriomycetidae</taxon>
        <taxon>Verrucariales</taxon>
        <taxon>Verrucariaceae</taxon>
        <taxon>Endocarpon</taxon>
    </lineage>
</organism>
<feature type="compositionally biased region" description="Pro residues" evidence="4">
    <location>
        <begin position="722"/>
        <end position="731"/>
    </location>
</feature>
<evidence type="ECO:0000256" key="3">
    <source>
        <dbReference type="ARBA" id="ARBA00022833"/>
    </source>
</evidence>
<gene>
    <name evidence="7" type="ORF">GJ744_006955</name>
</gene>
<dbReference type="Pfam" id="PF26082">
    <property type="entry name" value="zf-C2H2_AcuF"/>
    <property type="match status" value="1"/>
</dbReference>
<accession>A0A8H7AMS3</accession>
<dbReference type="PANTHER" id="PTHR35391:SF7">
    <property type="entry name" value="C2H2-TYPE DOMAIN-CONTAINING PROTEIN"/>
    <property type="match status" value="1"/>
</dbReference>
<dbReference type="EMBL" id="JAACFV010000032">
    <property type="protein sequence ID" value="KAF7510259.1"/>
    <property type="molecule type" value="Genomic_DNA"/>
</dbReference>
<evidence type="ECO:0000313" key="7">
    <source>
        <dbReference type="EMBL" id="KAF7510259.1"/>
    </source>
</evidence>
<comment type="caution">
    <text evidence="7">The sequence shown here is derived from an EMBL/GenBank/DDBJ whole genome shotgun (WGS) entry which is preliminary data.</text>
</comment>
<feature type="domain" description="C2H2-type" evidence="6">
    <location>
        <begin position="377"/>
        <end position="405"/>
    </location>
</feature>
<sequence>MALVRDNQARTVQRWLERHDAGSAKPPPMSTEAFGLDETGFFTSFYTKCVSGLRILSQQSSKKEGVDHKSRRCLRQSCEKLLLLEDAFSSGKIESSLDNHEHLRKAIARSLYEIGKRIIRDLDAIQESSGKYSHAELVSDLENYIEQAKYVVAQDASDTDSTGSLSSNEDDVRQKTLRAGRRLGTLEVQLVARHVDLLLQLCPSIEQVYENKHRTQHSGFRDVPVLHVTKASDSYASAVQAKFPWADPSLVQRLGEANWERHERLRNLEKTAPDSVEQLLAQDLPPPKSQFQPVSLFRDSALGSSIAPRSQSAASAASHSSFASSKDGAERGRLRVPNMPKGNFGEPFECPFCKKLLSSIRSRVDWKMHVFADLQSYICVHNDCLDILTTFPSRKAWFEHETSCHLSRHKICCPQCDTSYEKENDFLDHCERQHDMSLRNPQLRSSALANAIVSYLEKPSSIQCALCSRRGFASLRDYSTHLGRELEEVSLYPLPDLDDSDEENEDDSENESSSREITLDIARTTPSTHSSSSFSEDNGEKNAEGQDYPLDSNSQLEEEYTIKCICGFTSDDGNTVYCEKCDTWQHIQCYYITTKRVPQAHYCSDCVPNNKVDAKRAHERQLRLREAPLVQDMGPAPPRAAPKDSSRVTATSSYWSTLEKQHFPALVGYYGRDFSAIATHLGTKTSLMVSNYYFREVEVGNTSLRKLAKAAERRRDAGEPLGMPPDPLPPRRPLKLPIDANKGKGKKAEATTSEFDLPEI</sequence>
<dbReference type="InterPro" id="IPR001965">
    <property type="entry name" value="Znf_PHD"/>
</dbReference>
<dbReference type="InterPro" id="IPR019787">
    <property type="entry name" value="Znf_PHD-finger"/>
</dbReference>
<evidence type="ECO:0000256" key="1">
    <source>
        <dbReference type="ARBA" id="ARBA00022723"/>
    </source>
</evidence>
<feature type="region of interest" description="Disordered" evidence="4">
    <location>
        <begin position="316"/>
        <end position="338"/>
    </location>
</feature>
<keyword evidence="2" id="KW-0863">Zinc-finger</keyword>
<feature type="domain" description="C2H2-type" evidence="6">
    <location>
        <begin position="411"/>
        <end position="434"/>
    </location>
</feature>
<dbReference type="Gene3D" id="1.10.10.60">
    <property type="entry name" value="Homeodomain-like"/>
    <property type="match status" value="1"/>
</dbReference>
<keyword evidence="1" id="KW-0479">Metal-binding</keyword>
<protein>
    <submittedName>
        <fullName evidence="7">Uncharacterized protein</fullName>
    </submittedName>
</protein>
<feature type="region of interest" description="Disordered" evidence="4">
    <location>
        <begin position="710"/>
        <end position="760"/>
    </location>
</feature>
<dbReference type="InterPro" id="IPR013083">
    <property type="entry name" value="Znf_RING/FYVE/PHD"/>
</dbReference>
<feature type="domain" description="Zinc finger PHD-type" evidence="5">
    <location>
        <begin position="563"/>
        <end position="607"/>
    </location>
</feature>
<dbReference type="Proteomes" id="UP000606974">
    <property type="component" value="Unassembled WGS sequence"/>
</dbReference>
<dbReference type="SUPFAM" id="SSF46689">
    <property type="entry name" value="Homeodomain-like"/>
    <property type="match status" value="1"/>
</dbReference>
<feature type="compositionally biased region" description="Acidic residues" evidence="4">
    <location>
        <begin position="496"/>
        <end position="510"/>
    </location>
</feature>